<feature type="transmembrane region" description="Helical" evidence="3">
    <location>
        <begin position="52"/>
        <end position="75"/>
    </location>
</feature>
<keyword evidence="3" id="KW-1133">Transmembrane helix</keyword>
<feature type="region of interest" description="Disordered" evidence="2">
    <location>
        <begin position="1"/>
        <end position="48"/>
    </location>
</feature>
<keyword evidence="3" id="KW-0472">Membrane</keyword>
<sequence length="407" mass="45071">MSDDKDNNIISPDNVPPTPGGEPEPAQPEPPAPAVAERRDDEYRPPARGGGFPVVATLALLLVLALGGAAAWLLLEAQRRESALLDRLAMLEAVTEREVMEASEQQAQLRELNDTLETELQGELREGLAELEPRLAEQAGRLRELSSQLEGIDSRVSAHGEELARYSAADRESWQLAEVEYLLRLANQRLIMTGDAESAQALLRSADAILRQLDDTRLHSARRAIAADLAALRAVPRLDTEGLYLRLSALAQEAGQLAIFELPEAERRLAEAPAEDWRGRLKQGYQAALQKLSDYIIIRRREVPMQALMDPQWEGLVRQNLRMLLEQSQVALLSGNARLYRESLQRARHWVAQFFESDGRAARAVDAELEQLAGETVTVALPDISRSLRALDEALARRERDAAGTGN</sequence>
<reference evidence="4" key="1">
    <citation type="submission" date="2021-02" db="EMBL/GenBank/DDBJ databases">
        <title>PHA producing bacteria isolated from coastal sediment in Guangdong, Shenzhen.</title>
        <authorList>
            <person name="Zheng W."/>
            <person name="Yu S."/>
            <person name="Huang Y."/>
        </authorList>
    </citation>
    <scope>NUCLEOTIDE SEQUENCE</scope>
    <source>
        <strain evidence="4">TN14-10</strain>
    </source>
</reference>
<evidence type="ECO:0000256" key="3">
    <source>
        <dbReference type="SAM" id="Phobius"/>
    </source>
</evidence>
<dbReference type="Proteomes" id="UP000664303">
    <property type="component" value="Unassembled WGS sequence"/>
</dbReference>
<feature type="compositionally biased region" description="Basic and acidic residues" evidence="2">
    <location>
        <begin position="36"/>
        <end position="45"/>
    </location>
</feature>
<dbReference type="RefSeq" id="WP_206561694.1">
    <property type="nucleotide sequence ID" value="NZ_JAFKCZ010000013.1"/>
</dbReference>
<dbReference type="PANTHER" id="PTHR38043:SF1">
    <property type="entry name" value="PROTEIN HEMX"/>
    <property type="match status" value="1"/>
</dbReference>
<evidence type="ECO:0000313" key="5">
    <source>
        <dbReference type="Proteomes" id="UP000664303"/>
    </source>
</evidence>
<comment type="caution">
    <text evidence="4">The sequence shown here is derived from an EMBL/GenBank/DDBJ whole genome shotgun (WGS) entry which is preliminary data.</text>
</comment>
<evidence type="ECO:0000256" key="1">
    <source>
        <dbReference type="SAM" id="Coils"/>
    </source>
</evidence>
<feature type="compositionally biased region" description="Pro residues" evidence="2">
    <location>
        <begin position="14"/>
        <end position="33"/>
    </location>
</feature>
<dbReference type="Pfam" id="PF04375">
    <property type="entry name" value="HemX"/>
    <property type="match status" value="1"/>
</dbReference>
<proteinExistence type="predicted"/>
<keyword evidence="5" id="KW-1185">Reference proteome</keyword>
<protein>
    <submittedName>
        <fullName evidence="4">Uroporphyrinogen-III C-methyltransferase</fullName>
    </submittedName>
</protein>
<keyword evidence="3" id="KW-0812">Transmembrane</keyword>
<evidence type="ECO:0000256" key="2">
    <source>
        <dbReference type="SAM" id="MobiDB-lite"/>
    </source>
</evidence>
<dbReference type="AlphaFoldDB" id="A0A939DHB7"/>
<feature type="coiled-coil region" evidence="1">
    <location>
        <begin position="99"/>
        <end position="126"/>
    </location>
</feature>
<gene>
    <name evidence="4" type="ORF">JYP50_16665</name>
</gene>
<dbReference type="EMBL" id="JAFKCZ010000013">
    <property type="protein sequence ID" value="MBN7798244.1"/>
    <property type="molecule type" value="Genomic_DNA"/>
</dbReference>
<dbReference type="InterPro" id="IPR007470">
    <property type="entry name" value="HemX"/>
</dbReference>
<keyword evidence="1" id="KW-0175">Coiled coil</keyword>
<evidence type="ECO:0000313" key="4">
    <source>
        <dbReference type="EMBL" id="MBN7798244.1"/>
    </source>
</evidence>
<name>A0A939DHB7_9GAMM</name>
<accession>A0A939DHB7</accession>
<organism evidence="4 5">
    <name type="scientific">Parahaliea mediterranea</name>
    <dbReference type="NCBI Taxonomy" id="651086"/>
    <lineage>
        <taxon>Bacteria</taxon>
        <taxon>Pseudomonadati</taxon>
        <taxon>Pseudomonadota</taxon>
        <taxon>Gammaproteobacteria</taxon>
        <taxon>Cellvibrionales</taxon>
        <taxon>Halieaceae</taxon>
        <taxon>Parahaliea</taxon>
    </lineage>
</organism>
<dbReference type="PANTHER" id="PTHR38043">
    <property type="entry name" value="PROTEIN HEMX"/>
    <property type="match status" value="1"/>
</dbReference>